<dbReference type="EMBL" id="VSSQ01027291">
    <property type="protein sequence ID" value="MPM76455.1"/>
    <property type="molecule type" value="Genomic_DNA"/>
</dbReference>
<dbReference type="AlphaFoldDB" id="A0A645CHQ1"/>
<comment type="caution">
    <text evidence="1">The sequence shown here is derived from an EMBL/GenBank/DDBJ whole genome shotgun (WGS) entry which is preliminary data.</text>
</comment>
<sequence length="105" mass="10927">MEKKIADALSEIDGAGRVTVVLTMKAGSRRMLAEETNNDDTSAVLVSRGSGYQETVTVQELSPQYQGALVVCEGAGDPAVKLKLVEAVSALTGLGSNKISICKGK</sequence>
<evidence type="ECO:0000313" key="1">
    <source>
        <dbReference type="EMBL" id="MPM76455.1"/>
    </source>
</evidence>
<reference evidence="1" key="1">
    <citation type="submission" date="2019-08" db="EMBL/GenBank/DDBJ databases">
        <authorList>
            <person name="Kucharzyk K."/>
            <person name="Murdoch R.W."/>
            <person name="Higgins S."/>
            <person name="Loffler F."/>
        </authorList>
    </citation>
    <scope>NUCLEOTIDE SEQUENCE</scope>
</reference>
<proteinExistence type="predicted"/>
<gene>
    <name evidence="1" type="ORF">SDC9_123453</name>
</gene>
<organism evidence="1">
    <name type="scientific">bioreactor metagenome</name>
    <dbReference type="NCBI Taxonomy" id="1076179"/>
    <lineage>
        <taxon>unclassified sequences</taxon>
        <taxon>metagenomes</taxon>
        <taxon>ecological metagenomes</taxon>
    </lineage>
</organism>
<name>A0A645CHQ1_9ZZZZ</name>
<accession>A0A645CHQ1</accession>
<protein>
    <recommendedName>
        <fullName evidence="2">Stage III sporulation protein AG</fullName>
    </recommendedName>
</protein>
<evidence type="ECO:0008006" key="2">
    <source>
        <dbReference type="Google" id="ProtNLM"/>
    </source>
</evidence>